<evidence type="ECO:0000256" key="6">
    <source>
        <dbReference type="ARBA" id="ARBA00022449"/>
    </source>
</evidence>
<evidence type="ECO:0000256" key="2">
    <source>
        <dbReference type="ARBA" id="ARBA00004651"/>
    </source>
</evidence>
<comment type="function">
    <text evidence="1">Multidrug efflux pump.</text>
</comment>
<protein>
    <recommendedName>
        <fullName evidence="4">Probable multidrug resistance protein NorM</fullName>
    </recommendedName>
    <alternativeName>
        <fullName evidence="12">Multidrug-efflux transporter</fullName>
    </alternativeName>
</protein>
<evidence type="ECO:0000313" key="14">
    <source>
        <dbReference type="EMBL" id="MFB9836674.1"/>
    </source>
</evidence>
<keyword evidence="5" id="KW-0813">Transport</keyword>
<keyword evidence="9 13" id="KW-1133">Transmembrane helix</keyword>
<keyword evidence="8 13" id="KW-0812">Transmembrane</keyword>
<dbReference type="PANTHER" id="PTHR43298">
    <property type="entry name" value="MULTIDRUG RESISTANCE PROTEIN NORM-RELATED"/>
    <property type="match status" value="1"/>
</dbReference>
<comment type="subcellular location">
    <subcellularLocation>
        <location evidence="2">Cell membrane</location>
        <topology evidence="2">Multi-pass membrane protein</topology>
    </subcellularLocation>
</comment>
<sequence length="468" mass="47677">MDQAGAEPSRTAMAKALIVLSGPLALANAAMIFAGLFDVYVAGRVGVDAQAAVGLGAMLSSLAVFFFAGVTNGIVPMVSQYAGAGQARECGETLVQGIVIALAGGAFLILVALAVPLARPQLAGLAGARVGALTASYISIRLLSGPFFLLILCVNKFLTGIHDTRPNILIGVGSSALECLLSYTLGLGAFGVPALGLKGIAWAYAIAQLAGAAVALGVCLLGPSRRRYPVRIGRRPVRPDLLRSLLALGVPLGAAQVFNNGSYLILSVVAARLGPEAAAAHAVASQVLLLPQRGLEVLGSAGSSLVGKYVGAGSRARAVRQHWVAMAVGCGLAGVIGIILWAFRGGISGLLSPDAGAAAVTAGVFVVIALSMVPRAVMAVAQASLSAVGDVRIPSLTIIVGRWALLVPMTLFLVFWLDGGVVGVWEAETLSVVVLAAMLLVRLVRGRRFDRPLAPSGAERTEALSGTD</sequence>
<feature type="transmembrane region" description="Helical" evidence="13">
    <location>
        <begin position="355"/>
        <end position="373"/>
    </location>
</feature>
<keyword evidence="15" id="KW-1185">Reference proteome</keyword>
<dbReference type="PIRSF" id="PIRSF006603">
    <property type="entry name" value="DinF"/>
    <property type="match status" value="1"/>
</dbReference>
<evidence type="ECO:0000256" key="3">
    <source>
        <dbReference type="ARBA" id="ARBA00010199"/>
    </source>
</evidence>
<keyword evidence="7" id="KW-1003">Cell membrane</keyword>
<evidence type="ECO:0000256" key="10">
    <source>
        <dbReference type="ARBA" id="ARBA00023065"/>
    </source>
</evidence>
<dbReference type="Pfam" id="PF01554">
    <property type="entry name" value="MatE"/>
    <property type="match status" value="2"/>
</dbReference>
<evidence type="ECO:0000256" key="12">
    <source>
        <dbReference type="ARBA" id="ARBA00031636"/>
    </source>
</evidence>
<accession>A0ABV5YRK5</accession>
<dbReference type="PANTHER" id="PTHR43298:SF2">
    <property type="entry name" value="FMN_FAD EXPORTER YEEO-RELATED"/>
    <property type="match status" value="1"/>
</dbReference>
<feature type="transmembrane region" description="Helical" evidence="13">
    <location>
        <begin position="393"/>
        <end position="416"/>
    </location>
</feature>
<evidence type="ECO:0000256" key="8">
    <source>
        <dbReference type="ARBA" id="ARBA00022692"/>
    </source>
</evidence>
<evidence type="ECO:0000256" key="9">
    <source>
        <dbReference type="ARBA" id="ARBA00022989"/>
    </source>
</evidence>
<feature type="transmembrane region" description="Helical" evidence="13">
    <location>
        <begin position="422"/>
        <end position="441"/>
    </location>
</feature>
<comment type="similarity">
    <text evidence="3">Belongs to the multi antimicrobial extrusion (MATE) (TC 2.A.66.1) family.</text>
</comment>
<feature type="transmembrane region" description="Helical" evidence="13">
    <location>
        <begin position="323"/>
        <end position="343"/>
    </location>
</feature>
<dbReference type="InterPro" id="IPR048279">
    <property type="entry name" value="MdtK-like"/>
</dbReference>
<keyword evidence="11 13" id="KW-0472">Membrane</keyword>
<feature type="transmembrane region" description="Helical" evidence="13">
    <location>
        <begin position="138"/>
        <end position="158"/>
    </location>
</feature>
<feature type="transmembrane region" description="Helical" evidence="13">
    <location>
        <begin position="12"/>
        <end position="37"/>
    </location>
</feature>
<organism evidence="14 15">
    <name type="scientific">Actinoallomurus acaciae</name>
    <dbReference type="NCBI Taxonomy" id="502577"/>
    <lineage>
        <taxon>Bacteria</taxon>
        <taxon>Bacillati</taxon>
        <taxon>Actinomycetota</taxon>
        <taxon>Actinomycetes</taxon>
        <taxon>Streptosporangiales</taxon>
        <taxon>Thermomonosporaceae</taxon>
        <taxon>Actinoallomurus</taxon>
    </lineage>
</organism>
<dbReference type="RefSeq" id="WP_378209481.1">
    <property type="nucleotide sequence ID" value="NZ_JBHLZP010000300.1"/>
</dbReference>
<evidence type="ECO:0000256" key="13">
    <source>
        <dbReference type="SAM" id="Phobius"/>
    </source>
</evidence>
<dbReference type="InterPro" id="IPR002528">
    <property type="entry name" value="MATE_fam"/>
</dbReference>
<keyword evidence="6" id="KW-0050">Antiport</keyword>
<name>A0ABV5YRK5_9ACTN</name>
<proteinExistence type="inferred from homology"/>
<comment type="caution">
    <text evidence="14">The sequence shown here is derived from an EMBL/GenBank/DDBJ whole genome shotgun (WGS) entry which is preliminary data.</text>
</comment>
<evidence type="ECO:0000256" key="4">
    <source>
        <dbReference type="ARBA" id="ARBA00020268"/>
    </source>
</evidence>
<dbReference type="InterPro" id="IPR050222">
    <property type="entry name" value="MATE_MdtK"/>
</dbReference>
<evidence type="ECO:0000256" key="1">
    <source>
        <dbReference type="ARBA" id="ARBA00003408"/>
    </source>
</evidence>
<evidence type="ECO:0000313" key="15">
    <source>
        <dbReference type="Proteomes" id="UP001589627"/>
    </source>
</evidence>
<feature type="transmembrane region" description="Helical" evidence="13">
    <location>
        <begin position="170"/>
        <end position="195"/>
    </location>
</feature>
<evidence type="ECO:0000256" key="7">
    <source>
        <dbReference type="ARBA" id="ARBA00022475"/>
    </source>
</evidence>
<feature type="transmembrane region" description="Helical" evidence="13">
    <location>
        <begin position="201"/>
        <end position="221"/>
    </location>
</feature>
<dbReference type="EMBL" id="JBHLZP010000300">
    <property type="protein sequence ID" value="MFB9836674.1"/>
    <property type="molecule type" value="Genomic_DNA"/>
</dbReference>
<dbReference type="NCBIfam" id="TIGR00797">
    <property type="entry name" value="matE"/>
    <property type="match status" value="1"/>
</dbReference>
<feature type="transmembrane region" description="Helical" evidence="13">
    <location>
        <begin position="94"/>
        <end position="118"/>
    </location>
</feature>
<feature type="transmembrane region" description="Helical" evidence="13">
    <location>
        <begin position="49"/>
        <end position="74"/>
    </location>
</feature>
<keyword evidence="10" id="KW-0406">Ion transport</keyword>
<gene>
    <name evidence="14" type="ORF">ACFFNX_31315</name>
</gene>
<evidence type="ECO:0000256" key="11">
    <source>
        <dbReference type="ARBA" id="ARBA00023136"/>
    </source>
</evidence>
<evidence type="ECO:0000256" key="5">
    <source>
        <dbReference type="ARBA" id="ARBA00022448"/>
    </source>
</evidence>
<dbReference type="Proteomes" id="UP001589627">
    <property type="component" value="Unassembled WGS sequence"/>
</dbReference>
<reference evidence="14 15" key="1">
    <citation type="submission" date="2024-09" db="EMBL/GenBank/DDBJ databases">
        <authorList>
            <person name="Sun Q."/>
            <person name="Mori K."/>
        </authorList>
    </citation>
    <scope>NUCLEOTIDE SEQUENCE [LARGE SCALE GENOMIC DNA]</scope>
    <source>
        <strain evidence="14 15">TBRC 0563</strain>
    </source>
</reference>